<keyword evidence="3" id="KW-1185">Reference proteome</keyword>
<organism evidence="2 3">
    <name type="scientific">Carnegiea gigantea</name>
    <dbReference type="NCBI Taxonomy" id="171969"/>
    <lineage>
        <taxon>Eukaryota</taxon>
        <taxon>Viridiplantae</taxon>
        <taxon>Streptophyta</taxon>
        <taxon>Embryophyta</taxon>
        <taxon>Tracheophyta</taxon>
        <taxon>Spermatophyta</taxon>
        <taxon>Magnoliopsida</taxon>
        <taxon>eudicotyledons</taxon>
        <taxon>Gunneridae</taxon>
        <taxon>Pentapetalae</taxon>
        <taxon>Caryophyllales</taxon>
        <taxon>Cactineae</taxon>
        <taxon>Cactaceae</taxon>
        <taxon>Cactoideae</taxon>
        <taxon>Echinocereeae</taxon>
        <taxon>Carnegiea</taxon>
    </lineage>
</organism>
<evidence type="ECO:0000259" key="1">
    <source>
        <dbReference type="Pfam" id="PF14392"/>
    </source>
</evidence>
<dbReference type="EMBL" id="JAKOGI010000494">
    <property type="protein sequence ID" value="KAJ8434182.1"/>
    <property type="molecule type" value="Genomic_DNA"/>
</dbReference>
<dbReference type="AlphaFoldDB" id="A0A9Q1K032"/>
<evidence type="ECO:0000313" key="3">
    <source>
        <dbReference type="Proteomes" id="UP001153076"/>
    </source>
</evidence>
<dbReference type="Pfam" id="PF14392">
    <property type="entry name" value="zf-CCHC_4"/>
    <property type="match status" value="1"/>
</dbReference>
<comment type="caution">
    <text evidence="2">The sequence shown here is derived from an EMBL/GenBank/DDBJ whole genome shotgun (WGS) entry which is preliminary data.</text>
</comment>
<accession>A0A9Q1K032</accession>
<gene>
    <name evidence="2" type="ORF">Cgig2_004653</name>
</gene>
<reference evidence="2" key="1">
    <citation type="submission" date="2022-04" db="EMBL/GenBank/DDBJ databases">
        <title>Carnegiea gigantea Genome sequencing and assembly v2.</title>
        <authorList>
            <person name="Copetti D."/>
            <person name="Sanderson M.J."/>
            <person name="Burquez A."/>
            <person name="Wojciechowski M.F."/>
        </authorList>
    </citation>
    <scope>NUCLEOTIDE SEQUENCE</scope>
    <source>
        <strain evidence="2">SGP5-SGP5p</strain>
        <tissue evidence="2">Aerial part</tissue>
    </source>
</reference>
<evidence type="ECO:0000313" key="2">
    <source>
        <dbReference type="EMBL" id="KAJ8434182.1"/>
    </source>
</evidence>
<name>A0A9Q1K032_9CARY</name>
<sequence>MEDFGRCLSKLSALCFNRVVGVAVELQQTNCRKKDKGTEPSLRVAAPIGITELTEVPGDKRQDVVAPRTPTNSRSTIAPGTPVLCPVSARVFASSRGGDSDWEGPLHSYENARKESSMLEEEDLGPNLMDEMDCPPEPDMFSCNVLVKFIVENSTRTVARYLHQVIHIKKQEGKESVPLLPILERKTRAQNARFFFEILKLQRWKQRLRAADGPGKKYKDRQEPLGSLLGSLEVVNAREDGGMYSRMKVEINLSLPLCPGTKIKTKDCLDKWIDSKYERIPSFCACCGRLGHDIMGCESVDMQDNTFTSLAKGGSEVDKPHVYGVQEETIGQTQDEKNGHPLIETPIEVLSGVALSQITCILREGPNLPCLTGKENIDEFCYGDSDSTKRKFIKVKLASLKAVEEDDVFLWTNDAADAHRGVLFCVYGGSDNTSYDECWDPVNACASRCSLPWLLMGDVNEIIEFADKEGELDLIYFVAEKIFGRSEGDIPAEKGSFLLTRFKDIIYAFRMEHPFALKSNNDTAETLIRWEAPPAGGAQSGTPWLEDGKDFGVEEDLAPSGFNDCGWHAPGQWVLEPHSQAAYHTMQKLNGANRLGNQGDALLHGGKTGSGQIDKFRYYE</sequence>
<dbReference type="OrthoDB" id="10071381at2759"/>
<dbReference type="InterPro" id="IPR025836">
    <property type="entry name" value="Zn_knuckle_CX2CX4HX4C"/>
</dbReference>
<dbReference type="Proteomes" id="UP001153076">
    <property type="component" value="Unassembled WGS sequence"/>
</dbReference>
<proteinExistence type="predicted"/>
<feature type="domain" description="Zinc knuckle CX2CX4HX4C" evidence="1">
    <location>
        <begin position="254"/>
        <end position="298"/>
    </location>
</feature>
<protein>
    <recommendedName>
        <fullName evidence="1">Zinc knuckle CX2CX4HX4C domain-containing protein</fullName>
    </recommendedName>
</protein>